<accession>A0A2N1J313</accession>
<comment type="subcellular location">
    <subcellularLocation>
        <location evidence="5 6">Cell membrane</location>
        <topology evidence="5 6">Multi-pass membrane protein</topology>
    </subcellularLocation>
    <subcellularLocation>
        <location evidence="1">Membrane</location>
        <topology evidence="1">Multi-pass membrane protein</topology>
    </subcellularLocation>
</comment>
<gene>
    <name evidence="5" type="primary">nuoH</name>
    <name evidence="7" type="ORF">CP960_06805</name>
</gene>
<dbReference type="KEGG" id="ahs:AHALO_2285"/>
<keyword evidence="2 5" id="KW-0812">Transmembrane</keyword>
<evidence type="ECO:0000313" key="7">
    <source>
        <dbReference type="EMBL" id="PKI80941.1"/>
    </source>
</evidence>
<feature type="transmembrane region" description="Helical" evidence="5">
    <location>
        <begin position="359"/>
        <end position="385"/>
    </location>
</feature>
<dbReference type="InterPro" id="IPR001694">
    <property type="entry name" value="NADH_UbQ_OxRdtase_su1/FPO"/>
</dbReference>
<keyword evidence="4 5" id="KW-0472">Membrane</keyword>
<keyword evidence="3 5" id="KW-1133">Transmembrane helix</keyword>
<comment type="caution">
    <text evidence="5">Lacks conserved residue(s) required for the propagation of feature annotation.</text>
</comment>
<evidence type="ECO:0000256" key="1">
    <source>
        <dbReference type="ARBA" id="ARBA00004141"/>
    </source>
</evidence>
<name>A0A2N1J313_9BACT</name>
<feature type="transmembrane region" description="Helical" evidence="5">
    <location>
        <begin position="291"/>
        <end position="312"/>
    </location>
</feature>
<feature type="transmembrane region" description="Helical" evidence="5">
    <location>
        <begin position="406"/>
        <end position="424"/>
    </location>
</feature>
<feature type="transmembrane region" description="Helical" evidence="5">
    <location>
        <begin position="166"/>
        <end position="184"/>
    </location>
</feature>
<organism evidence="7 8">
    <name type="scientific">Malaciobacter halophilus</name>
    <dbReference type="NCBI Taxonomy" id="197482"/>
    <lineage>
        <taxon>Bacteria</taxon>
        <taxon>Pseudomonadati</taxon>
        <taxon>Campylobacterota</taxon>
        <taxon>Epsilonproteobacteria</taxon>
        <taxon>Campylobacterales</taxon>
        <taxon>Arcobacteraceae</taxon>
        <taxon>Malaciobacter</taxon>
    </lineage>
</organism>
<feature type="transmembrane region" description="Helical" evidence="5">
    <location>
        <begin position="6"/>
        <end position="30"/>
    </location>
</feature>
<dbReference type="InterPro" id="IPR018086">
    <property type="entry name" value="NADH_UbQ_OxRdtase_su1_CS"/>
</dbReference>
<evidence type="ECO:0000256" key="5">
    <source>
        <dbReference type="HAMAP-Rule" id="MF_01350"/>
    </source>
</evidence>
<dbReference type="GO" id="GO:0009060">
    <property type="term" value="P:aerobic respiration"/>
    <property type="evidence" value="ECO:0007669"/>
    <property type="project" value="TreeGrafter"/>
</dbReference>
<dbReference type="GO" id="GO:0048038">
    <property type="term" value="F:quinone binding"/>
    <property type="evidence" value="ECO:0007669"/>
    <property type="project" value="UniProtKB-KW"/>
</dbReference>
<keyword evidence="8" id="KW-1185">Reference proteome</keyword>
<evidence type="ECO:0000256" key="2">
    <source>
        <dbReference type="ARBA" id="ARBA00022692"/>
    </source>
</evidence>
<dbReference type="PROSITE" id="PS00667">
    <property type="entry name" value="COMPLEX1_ND1_1"/>
    <property type="match status" value="1"/>
</dbReference>
<keyword evidence="5" id="KW-1278">Translocase</keyword>
<dbReference type="OrthoDB" id="9803734at2"/>
<keyword evidence="5" id="KW-0874">Quinone</keyword>
<evidence type="ECO:0000256" key="3">
    <source>
        <dbReference type="ARBA" id="ARBA00022989"/>
    </source>
</evidence>
<dbReference type="PANTHER" id="PTHR11432:SF3">
    <property type="entry name" value="NADH-UBIQUINONE OXIDOREDUCTASE CHAIN 1"/>
    <property type="match status" value="1"/>
</dbReference>
<proteinExistence type="inferred from homology"/>
<feature type="transmembrane region" description="Helical" evidence="5">
    <location>
        <begin position="196"/>
        <end position="222"/>
    </location>
</feature>
<comment type="similarity">
    <text evidence="5 6">Belongs to the complex I subunit 1 family.</text>
</comment>
<comment type="caution">
    <text evidence="7">The sequence shown here is derived from an EMBL/GenBank/DDBJ whole genome shotgun (WGS) entry which is preliminary data.</text>
</comment>
<dbReference type="EMBL" id="NXIF01000026">
    <property type="protein sequence ID" value="PKI80941.1"/>
    <property type="molecule type" value="Genomic_DNA"/>
</dbReference>
<feature type="transmembrane region" description="Helical" evidence="5">
    <location>
        <begin position="259"/>
        <end position="279"/>
    </location>
</feature>
<dbReference type="GO" id="GO:0016655">
    <property type="term" value="F:oxidoreductase activity, acting on NAD(P)H, quinone or similar compound as acceptor"/>
    <property type="evidence" value="ECO:0007669"/>
    <property type="project" value="UniProtKB-UniRule"/>
</dbReference>
<sequence>MTTVSLVVIIINIHIALILATGMTPILVWWERRVAGFIQDRAGPNRCNIGPIRLGGLIQSIADMLKLVFKEDFMPTHIRYKLFFTLAPVILFFCIFLTFGVIPFADDLVIDGQSHMMQALPMELGIMWFLAFAGLSTYGIILGGYSSGSKYGILSSIRATAQVISYEAAMALSVISMLLTYGSIHLGDIVVAQGELVFGFIPAWGIFLQPLAALIFIVTAFAEANRAPFDLAEGESEIVAGYHTEYSAMRFGLFQVGELAALCAASAIIVTLFFGGYQIPWLDTQALKNNIDYVMIAIIILVPLKIYILTTWMKKNNNWKDSSNVRAKETAILNKIFWALAIGTVALFGWFLATGLTQNGIAITVAVLQVLTFLIKFLLVALVFIWIRWTLLRFRYDQLQMLGWKVLLPLSLLNIVITATYIVVTGS</sequence>
<protein>
    <recommendedName>
        <fullName evidence="5">NADH-quinone oxidoreductase subunit H</fullName>
        <ecNumber evidence="5">7.1.1.-</ecNumber>
    </recommendedName>
    <alternativeName>
        <fullName evidence="5">NADH dehydrogenase I subunit H</fullName>
    </alternativeName>
    <alternativeName>
        <fullName evidence="5">NDH-1 subunit H</fullName>
    </alternativeName>
</protein>
<evidence type="ECO:0000256" key="6">
    <source>
        <dbReference type="RuleBase" id="RU000471"/>
    </source>
</evidence>
<dbReference type="Pfam" id="PF00146">
    <property type="entry name" value="NADHdh"/>
    <property type="match status" value="2"/>
</dbReference>
<reference evidence="7 8" key="1">
    <citation type="submission" date="2017-09" db="EMBL/GenBank/DDBJ databases">
        <title>Genomics of the genus Arcobacter.</title>
        <authorList>
            <person name="Perez-Cataluna A."/>
            <person name="Figueras M.J."/>
            <person name="Salas-Masso N."/>
        </authorList>
    </citation>
    <scope>NUCLEOTIDE SEQUENCE [LARGE SCALE GENOMIC DNA]</scope>
    <source>
        <strain evidence="7 8">DSM 18005</strain>
    </source>
</reference>
<keyword evidence="5" id="KW-0830">Ubiquinone</keyword>
<dbReference type="RefSeq" id="WP_101184665.1">
    <property type="nucleotide sequence ID" value="NZ_CP031218.1"/>
</dbReference>
<dbReference type="Proteomes" id="UP000233248">
    <property type="component" value="Unassembled WGS sequence"/>
</dbReference>
<evidence type="ECO:0000256" key="4">
    <source>
        <dbReference type="ARBA" id="ARBA00023136"/>
    </source>
</evidence>
<feature type="transmembrane region" description="Helical" evidence="5">
    <location>
        <begin position="332"/>
        <end position="353"/>
    </location>
</feature>
<dbReference type="GO" id="GO:0003954">
    <property type="term" value="F:NADH dehydrogenase activity"/>
    <property type="evidence" value="ECO:0007669"/>
    <property type="project" value="TreeGrafter"/>
</dbReference>
<evidence type="ECO:0000313" key="8">
    <source>
        <dbReference type="Proteomes" id="UP000233248"/>
    </source>
</evidence>
<comment type="catalytic activity">
    <reaction evidence="5">
        <text>a quinone + NADH + 5 H(+)(in) = a quinol + NAD(+) + 4 H(+)(out)</text>
        <dbReference type="Rhea" id="RHEA:57888"/>
        <dbReference type="ChEBI" id="CHEBI:15378"/>
        <dbReference type="ChEBI" id="CHEBI:24646"/>
        <dbReference type="ChEBI" id="CHEBI:57540"/>
        <dbReference type="ChEBI" id="CHEBI:57945"/>
        <dbReference type="ChEBI" id="CHEBI:132124"/>
    </reaction>
</comment>
<dbReference type="PANTHER" id="PTHR11432">
    <property type="entry name" value="NADH DEHYDROGENASE SUBUNIT 1"/>
    <property type="match status" value="1"/>
</dbReference>
<keyword evidence="5" id="KW-1003">Cell membrane</keyword>
<feature type="transmembrane region" description="Helical" evidence="5">
    <location>
        <begin position="82"/>
        <end position="105"/>
    </location>
</feature>
<dbReference type="EC" id="7.1.1.-" evidence="5"/>
<comment type="function">
    <text evidence="5">NDH-1 shuttles electrons from NADH, via FMN and iron-sulfur (Fe-S) centers, to quinones in the respiratory chain. The immediate electron acceptor for the enzyme in this species is believed to be ubiquinone. Couples the redox reaction to proton translocation (for every two electrons transferred, four hydrogen ions are translocated across the cytoplasmic membrane), and thus conserves the redox energy in a proton gradient. This subunit may bind ubiquinone.</text>
</comment>
<keyword evidence="5 6" id="KW-0520">NAD</keyword>
<dbReference type="PROSITE" id="PS00668">
    <property type="entry name" value="COMPLEX1_ND1_2"/>
    <property type="match status" value="1"/>
</dbReference>
<feature type="transmembrane region" description="Helical" evidence="5">
    <location>
        <begin position="125"/>
        <end position="145"/>
    </location>
</feature>
<dbReference type="GO" id="GO:0005886">
    <property type="term" value="C:plasma membrane"/>
    <property type="evidence" value="ECO:0007669"/>
    <property type="project" value="UniProtKB-SubCell"/>
</dbReference>
<dbReference type="AlphaFoldDB" id="A0A2N1J313"/>
<comment type="subunit">
    <text evidence="5">NDH-1 is composed of 14 different subunits. Subunits NuoA, H, J, K, L, M, N constitute the membrane sector of the complex.</text>
</comment>
<dbReference type="HAMAP" id="MF_01350">
    <property type="entry name" value="NDH1_NuoH"/>
    <property type="match status" value="1"/>
</dbReference>